<dbReference type="InterPro" id="IPR009003">
    <property type="entry name" value="Peptidase_S1_PA"/>
</dbReference>
<evidence type="ECO:0000256" key="11">
    <source>
        <dbReference type="ARBA" id="ARBA00022737"/>
    </source>
</evidence>
<comment type="caution">
    <text evidence="17">Lacks conserved residue(s) required for the propagation of feature annotation.</text>
</comment>
<dbReference type="InterPro" id="IPR043128">
    <property type="entry name" value="Rev_trsase/Diguanyl_cyclase"/>
</dbReference>
<feature type="domain" description="Peptidase S1" evidence="20">
    <location>
        <begin position="505"/>
        <end position="665"/>
    </location>
</feature>
<evidence type="ECO:0000256" key="1">
    <source>
        <dbReference type="ARBA" id="ARBA00001936"/>
    </source>
</evidence>
<dbReference type="EMBL" id="JAROKS010000025">
    <property type="protein sequence ID" value="KAK1785804.1"/>
    <property type="molecule type" value="Genomic_DNA"/>
</dbReference>
<feature type="domain" description="Sushi" evidence="22">
    <location>
        <begin position="199"/>
        <end position="266"/>
    </location>
</feature>
<keyword evidence="11" id="KW-0677">Repeat</keyword>
<evidence type="ECO:0000256" key="3">
    <source>
        <dbReference type="ARBA" id="ARBA00004241"/>
    </source>
</evidence>
<comment type="caution">
    <text evidence="23">The sequence shown here is derived from an EMBL/GenBank/DDBJ whole genome shotgun (WGS) entry which is preliminary data.</text>
</comment>
<dbReference type="InterPro" id="IPR035976">
    <property type="entry name" value="Sushi/SCR/CCP_sf"/>
</dbReference>
<evidence type="ECO:0000256" key="4">
    <source>
        <dbReference type="ARBA" id="ARBA00004613"/>
    </source>
</evidence>
<feature type="chain" id="PRO_5042148851" description="ribonuclease H" evidence="18">
    <location>
        <begin position="30"/>
        <end position="665"/>
    </location>
</feature>
<keyword evidence="14 17" id="KW-1015">Disulfide bond</keyword>
<dbReference type="GO" id="GO:0070062">
    <property type="term" value="C:extracellular exosome"/>
    <property type="evidence" value="ECO:0007669"/>
    <property type="project" value="TreeGrafter"/>
</dbReference>
<dbReference type="InterPro" id="IPR036465">
    <property type="entry name" value="vWFA_dom_sf"/>
</dbReference>
<dbReference type="InterPro" id="IPR000477">
    <property type="entry name" value="RT_dom"/>
</dbReference>
<dbReference type="Proteomes" id="UP001239994">
    <property type="component" value="Unassembled WGS sequence"/>
</dbReference>
<evidence type="ECO:0000259" key="20">
    <source>
        <dbReference type="PROSITE" id="PS50240"/>
    </source>
</evidence>
<dbReference type="CDD" id="cd00033">
    <property type="entry name" value="CCP"/>
    <property type="match status" value="3"/>
</dbReference>
<dbReference type="Pfam" id="PF00084">
    <property type="entry name" value="Sushi"/>
    <property type="match status" value="3"/>
</dbReference>
<evidence type="ECO:0000256" key="18">
    <source>
        <dbReference type="SAM" id="SignalP"/>
    </source>
</evidence>
<dbReference type="SUPFAM" id="SSF56672">
    <property type="entry name" value="DNA/RNA polymerases"/>
    <property type="match status" value="1"/>
</dbReference>
<dbReference type="SUPFAM" id="SSF50494">
    <property type="entry name" value="Trypsin-like serine proteases"/>
    <property type="match status" value="1"/>
</dbReference>
<evidence type="ECO:0000256" key="15">
    <source>
        <dbReference type="ARBA" id="ARBA00023180"/>
    </source>
</evidence>
<dbReference type="GO" id="GO:0009617">
    <property type="term" value="P:response to bacterium"/>
    <property type="evidence" value="ECO:0007669"/>
    <property type="project" value="TreeGrafter"/>
</dbReference>
<dbReference type="Gene3D" id="3.30.70.270">
    <property type="match status" value="1"/>
</dbReference>
<dbReference type="AlphaFoldDB" id="A0AAD8YT29"/>
<feature type="domain" description="Reverse transcriptase" evidence="21">
    <location>
        <begin position="1"/>
        <end position="106"/>
    </location>
</feature>
<evidence type="ECO:0000313" key="24">
    <source>
        <dbReference type="Proteomes" id="UP001239994"/>
    </source>
</evidence>
<dbReference type="Gene3D" id="2.10.70.10">
    <property type="entry name" value="Complement Module, domain 1"/>
    <property type="match status" value="3"/>
</dbReference>
<dbReference type="PROSITE" id="PS50923">
    <property type="entry name" value="SUSHI"/>
    <property type="match status" value="3"/>
</dbReference>
<dbReference type="EC" id="3.1.26.4" evidence="6"/>
<dbReference type="PANTHER" id="PTHR46393:SF8">
    <property type="entry name" value="COMPLEMENT C2"/>
    <property type="match status" value="1"/>
</dbReference>
<name>A0AAD8YT29_9TELE</name>
<dbReference type="Pfam" id="PF00078">
    <property type="entry name" value="RVT_1"/>
    <property type="match status" value="1"/>
</dbReference>
<evidence type="ECO:0000259" key="22">
    <source>
        <dbReference type="PROSITE" id="PS50923"/>
    </source>
</evidence>
<evidence type="ECO:0000256" key="17">
    <source>
        <dbReference type="PROSITE-ProRule" id="PRU00302"/>
    </source>
</evidence>
<dbReference type="InterPro" id="IPR002035">
    <property type="entry name" value="VWF_A"/>
</dbReference>
<evidence type="ECO:0000313" key="23">
    <source>
        <dbReference type="EMBL" id="KAK1785804.1"/>
    </source>
</evidence>
<keyword evidence="13" id="KW-0720">Serine protease</keyword>
<dbReference type="SMART" id="SM00032">
    <property type="entry name" value="CCP"/>
    <property type="match status" value="3"/>
</dbReference>
<dbReference type="GO" id="GO:0004252">
    <property type="term" value="F:serine-type endopeptidase activity"/>
    <property type="evidence" value="ECO:0007669"/>
    <property type="project" value="InterPro"/>
</dbReference>
<dbReference type="InterPro" id="IPR043502">
    <property type="entry name" value="DNA/RNA_pol_sf"/>
</dbReference>
<evidence type="ECO:0000256" key="10">
    <source>
        <dbReference type="ARBA" id="ARBA00022729"/>
    </source>
</evidence>
<organism evidence="23 24">
    <name type="scientific">Electrophorus voltai</name>
    <dbReference type="NCBI Taxonomy" id="2609070"/>
    <lineage>
        <taxon>Eukaryota</taxon>
        <taxon>Metazoa</taxon>
        <taxon>Chordata</taxon>
        <taxon>Craniata</taxon>
        <taxon>Vertebrata</taxon>
        <taxon>Euteleostomi</taxon>
        <taxon>Actinopterygii</taxon>
        <taxon>Neopterygii</taxon>
        <taxon>Teleostei</taxon>
        <taxon>Ostariophysi</taxon>
        <taxon>Gymnotiformes</taxon>
        <taxon>Gymnotoidei</taxon>
        <taxon>Gymnotidae</taxon>
        <taxon>Electrophorus</taxon>
    </lineage>
</organism>
<comment type="cofactor">
    <cofactor evidence="2">
        <name>Mg(2+)</name>
        <dbReference type="ChEBI" id="CHEBI:18420"/>
    </cofactor>
</comment>
<keyword evidence="12" id="KW-0378">Hydrolase</keyword>
<evidence type="ECO:0000256" key="8">
    <source>
        <dbReference type="ARBA" id="ARBA00022659"/>
    </source>
</evidence>
<keyword evidence="10 18" id="KW-0732">Signal</keyword>
<evidence type="ECO:0000256" key="6">
    <source>
        <dbReference type="ARBA" id="ARBA00012180"/>
    </source>
</evidence>
<dbReference type="Pfam" id="PF00092">
    <property type="entry name" value="VWA"/>
    <property type="match status" value="1"/>
</dbReference>
<reference evidence="23" key="1">
    <citation type="submission" date="2023-03" db="EMBL/GenBank/DDBJ databases">
        <title>Electrophorus voltai genome.</title>
        <authorList>
            <person name="Bian C."/>
        </authorList>
    </citation>
    <scope>NUCLEOTIDE SEQUENCE</scope>
    <source>
        <strain evidence="23">CB-2022</strain>
        <tissue evidence="23">Muscle</tissue>
    </source>
</reference>
<dbReference type="SUPFAM" id="SSF53300">
    <property type="entry name" value="vWA-like"/>
    <property type="match status" value="1"/>
</dbReference>
<dbReference type="PIRSF" id="PIRSF001154">
    <property type="entry name" value="Compl_C2_B"/>
    <property type="match status" value="1"/>
</dbReference>
<dbReference type="PROSITE" id="PS50234">
    <property type="entry name" value="VWFA"/>
    <property type="match status" value="1"/>
</dbReference>
<accession>A0AAD8YT29</accession>
<dbReference type="GO" id="GO:0006956">
    <property type="term" value="P:complement activation"/>
    <property type="evidence" value="ECO:0007669"/>
    <property type="project" value="InterPro"/>
</dbReference>
<dbReference type="Pfam" id="PF00089">
    <property type="entry name" value="Trypsin"/>
    <property type="match status" value="1"/>
</dbReference>
<dbReference type="InterPro" id="IPR001254">
    <property type="entry name" value="Trypsin_dom"/>
</dbReference>
<dbReference type="InterPro" id="IPR011360">
    <property type="entry name" value="Compl_C2_B"/>
</dbReference>
<evidence type="ECO:0000259" key="21">
    <source>
        <dbReference type="PROSITE" id="PS50878"/>
    </source>
</evidence>
<dbReference type="GO" id="GO:0006508">
    <property type="term" value="P:proteolysis"/>
    <property type="evidence" value="ECO:0007669"/>
    <property type="project" value="UniProtKB-KW"/>
</dbReference>
<dbReference type="Gene3D" id="3.40.50.410">
    <property type="entry name" value="von Willebrand factor, type A domain"/>
    <property type="match status" value="1"/>
</dbReference>
<comment type="subcellular location">
    <subcellularLocation>
        <location evidence="3">Cell surface</location>
    </subcellularLocation>
    <subcellularLocation>
        <location evidence="4">Secreted</location>
    </subcellularLocation>
</comment>
<comment type="similarity">
    <text evidence="5">Belongs to the beta type-B retroviral polymerase family. HERV class-II K(HML-2) pol subfamily.</text>
</comment>
<evidence type="ECO:0000256" key="5">
    <source>
        <dbReference type="ARBA" id="ARBA00010879"/>
    </source>
</evidence>
<evidence type="ECO:0000256" key="9">
    <source>
        <dbReference type="ARBA" id="ARBA00022670"/>
    </source>
</evidence>
<protein>
    <recommendedName>
        <fullName evidence="6">ribonuclease H</fullName>
        <ecNumber evidence="6">3.1.26.4</ecNumber>
    </recommendedName>
    <alternativeName>
        <fullName evidence="16">C3/C5 convertase</fullName>
    </alternativeName>
</protein>
<dbReference type="SUPFAM" id="SSF57535">
    <property type="entry name" value="Complement control module/SCR domain"/>
    <property type="match status" value="3"/>
</dbReference>
<proteinExistence type="inferred from homology"/>
<sequence>MNIGVHQCSALSPLLFILVMDIITRDFQGSVPWKLLYADDVMLATTTREELQHQVQAWSDHLSQFGLCLNIAKTEYLETIPGMGLIQVNTENLYKTDTFRYLGSILQSDGSFDVCAQDDYDYDYDAKSCALSESITGGTVKYSNGGAVGSEVTYQCKDGFKPYPVFKKVCSSNGEWEPKVARVKCEEEGDYEDYEEPQKNCSVAQFIKGGRVSYSKEGLEGSMLTYHCEAGFYPFPTKLRVCESSGEWSTMVLPNGKAVSTATCKADDCKNPVTPPGAMRSGERFRIGDTVKYSCQAGLDLLGPDVRVCLDAREWSGPSPRCQDPGYGRTLRVADGRLNIFILLDTSGSISEYHFEKAKQATANLIQKLGSYDVIMKFDIISYASEPQDIITITNSNSDNIDFVLNKLMEFKYTSFSNMGANPQYALNRIRDLFGYKSPSIDHTGEELLDVYVFGIGENVKRNELKTIASSKNREQHLFLLSSYTDLGEVFNNMISAGTVGTSFLTLHPQFDIKGLKDKNVNEFYDYDVALVRVNSIELSSKARPICLPCTKASNRALRMSPDSTCKQHESSLFHLKETQAYFIQQGKNRKQTHIHTGEKRADCIEQYGPALSSNKLVSLTDVVTDRFLCTGGSAAHRDGLTCKGDSGGSLFLRKGMRYFQFASG</sequence>
<feature type="signal peptide" evidence="18">
    <location>
        <begin position="1"/>
        <end position="29"/>
    </location>
</feature>
<dbReference type="GO" id="GO:0004523">
    <property type="term" value="F:RNA-DNA hybrid ribonuclease activity"/>
    <property type="evidence" value="ECO:0007669"/>
    <property type="project" value="UniProtKB-EC"/>
</dbReference>
<dbReference type="InterPro" id="IPR000436">
    <property type="entry name" value="Sushi_SCR_CCP_dom"/>
</dbReference>
<evidence type="ECO:0000256" key="2">
    <source>
        <dbReference type="ARBA" id="ARBA00001946"/>
    </source>
</evidence>
<keyword evidence="24" id="KW-1185">Reference proteome</keyword>
<evidence type="ECO:0000256" key="13">
    <source>
        <dbReference type="ARBA" id="ARBA00022825"/>
    </source>
</evidence>
<keyword evidence="7" id="KW-0964">Secreted</keyword>
<dbReference type="PANTHER" id="PTHR46393">
    <property type="entry name" value="SUSHI DOMAIN-CONTAINING PROTEIN"/>
    <property type="match status" value="1"/>
</dbReference>
<feature type="domain" description="VWFA" evidence="19">
    <location>
        <begin position="339"/>
        <end position="494"/>
    </location>
</feature>
<gene>
    <name evidence="23" type="ORF">P4O66_003182</name>
</gene>
<dbReference type="SMART" id="SM00327">
    <property type="entry name" value="VWA"/>
    <property type="match status" value="1"/>
</dbReference>
<keyword evidence="9" id="KW-0645">Protease</keyword>
<evidence type="ECO:0000256" key="14">
    <source>
        <dbReference type="ARBA" id="ARBA00023157"/>
    </source>
</evidence>
<dbReference type="PROSITE" id="PS50878">
    <property type="entry name" value="RT_POL"/>
    <property type="match status" value="1"/>
</dbReference>
<dbReference type="PROSITE" id="PS50240">
    <property type="entry name" value="TRYPSIN_DOM"/>
    <property type="match status" value="1"/>
</dbReference>
<feature type="domain" description="Sushi" evidence="22">
    <location>
        <begin position="127"/>
        <end position="187"/>
    </location>
</feature>
<evidence type="ECO:0000256" key="16">
    <source>
        <dbReference type="ARBA" id="ARBA00029636"/>
    </source>
</evidence>
<evidence type="ECO:0000256" key="12">
    <source>
        <dbReference type="ARBA" id="ARBA00022801"/>
    </source>
</evidence>
<feature type="disulfide bond" evidence="17">
    <location>
        <begin position="295"/>
        <end position="322"/>
    </location>
</feature>
<evidence type="ECO:0000256" key="7">
    <source>
        <dbReference type="ARBA" id="ARBA00022525"/>
    </source>
</evidence>
<evidence type="ECO:0000259" key="19">
    <source>
        <dbReference type="PROSITE" id="PS50234"/>
    </source>
</evidence>
<dbReference type="GO" id="GO:0009986">
    <property type="term" value="C:cell surface"/>
    <property type="evidence" value="ECO:0007669"/>
    <property type="project" value="UniProtKB-SubCell"/>
</dbReference>
<keyword evidence="8 17" id="KW-0768">Sushi</keyword>
<dbReference type="Gene3D" id="2.40.10.120">
    <property type="match status" value="1"/>
</dbReference>
<comment type="cofactor">
    <cofactor evidence="1">
        <name>Mn(2+)</name>
        <dbReference type="ChEBI" id="CHEBI:29035"/>
    </cofactor>
</comment>
<feature type="domain" description="Sushi" evidence="22">
    <location>
        <begin position="267"/>
        <end position="324"/>
    </location>
</feature>
<keyword evidence="15" id="KW-0325">Glycoprotein</keyword>